<gene>
    <name evidence="1" type="ORF">SO694_00061117</name>
</gene>
<dbReference type="InterPro" id="IPR001611">
    <property type="entry name" value="Leu-rich_rpt"/>
</dbReference>
<dbReference type="InterPro" id="IPR052394">
    <property type="entry name" value="LRR-containing"/>
</dbReference>
<dbReference type="EMBL" id="JBBJCI010000285">
    <property type="protein sequence ID" value="KAK7236263.1"/>
    <property type="molecule type" value="Genomic_DNA"/>
</dbReference>
<dbReference type="SUPFAM" id="SSF52047">
    <property type="entry name" value="RNI-like"/>
    <property type="match status" value="1"/>
</dbReference>
<keyword evidence="2" id="KW-1185">Reference proteome</keyword>
<dbReference type="InterPro" id="IPR032675">
    <property type="entry name" value="LRR_dom_sf"/>
</dbReference>
<reference evidence="1 2" key="1">
    <citation type="submission" date="2024-03" db="EMBL/GenBank/DDBJ databases">
        <title>Aureococcus anophagefferens CCMP1851 and Kratosvirus quantuckense: Draft genome of a second virus-susceptible host strain in the model system.</title>
        <authorList>
            <person name="Chase E."/>
            <person name="Truchon A.R."/>
            <person name="Schepens W."/>
            <person name="Wilhelm S.W."/>
        </authorList>
    </citation>
    <scope>NUCLEOTIDE SEQUENCE [LARGE SCALE GENOMIC DNA]</scope>
    <source>
        <strain evidence="1 2">CCMP1851</strain>
    </source>
</reference>
<sequence>MKFLSYVRRGIVTGPTRGVTRVELTGSETHDELRELVRRGSVDAAVVCVSNEECDLSLERKAWGNKPLGVKGANALGEAIGRPTCKAKKLVLAGTLVGGGISGPPAGMGLKKFAAGLAANTSIEVLDLSANEIGDYGAEKLAAALETNRTVKTLILFQNQIGIIAAKAFGKALRPGGNDALRELRLNDNGIDSDGTTSLAEALATNSSLKVLRYESGDMFDPTTPGGRGPYSYLGGKALRALSKARPDLDITFKSNAVQSAPGCRMQHLHYAGGKLVRTVDYKGDSGPPVVTAS</sequence>
<name>A0ABR1FRB4_AURAN</name>
<evidence type="ECO:0000313" key="2">
    <source>
        <dbReference type="Proteomes" id="UP001363151"/>
    </source>
</evidence>
<evidence type="ECO:0000313" key="1">
    <source>
        <dbReference type="EMBL" id="KAK7236263.1"/>
    </source>
</evidence>
<dbReference type="Gene3D" id="3.80.10.10">
    <property type="entry name" value="Ribonuclease Inhibitor"/>
    <property type="match status" value="1"/>
</dbReference>
<protein>
    <submittedName>
        <fullName evidence="1">Uncharacterized protein</fullName>
    </submittedName>
</protein>
<accession>A0ABR1FRB4</accession>
<dbReference type="Proteomes" id="UP001363151">
    <property type="component" value="Unassembled WGS sequence"/>
</dbReference>
<dbReference type="SMART" id="SM00368">
    <property type="entry name" value="LRR_RI"/>
    <property type="match status" value="3"/>
</dbReference>
<comment type="caution">
    <text evidence="1">The sequence shown here is derived from an EMBL/GenBank/DDBJ whole genome shotgun (WGS) entry which is preliminary data.</text>
</comment>
<dbReference type="PANTHER" id="PTHR24114">
    <property type="entry name" value="LEUCINE RICH REPEAT FAMILY PROTEIN"/>
    <property type="match status" value="1"/>
</dbReference>
<organism evidence="1 2">
    <name type="scientific">Aureococcus anophagefferens</name>
    <name type="common">Harmful bloom alga</name>
    <dbReference type="NCBI Taxonomy" id="44056"/>
    <lineage>
        <taxon>Eukaryota</taxon>
        <taxon>Sar</taxon>
        <taxon>Stramenopiles</taxon>
        <taxon>Ochrophyta</taxon>
        <taxon>Pelagophyceae</taxon>
        <taxon>Pelagomonadales</taxon>
        <taxon>Pelagomonadaceae</taxon>
        <taxon>Aureococcus</taxon>
    </lineage>
</organism>
<dbReference type="PANTHER" id="PTHR24114:SF2">
    <property type="entry name" value="F-BOX DOMAIN-CONTAINING PROTEIN-RELATED"/>
    <property type="match status" value="1"/>
</dbReference>
<dbReference type="Pfam" id="PF13516">
    <property type="entry name" value="LRR_6"/>
    <property type="match status" value="2"/>
</dbReference>
<proteinExistence type="predicted"/>